<feature type="domain" description="Response regulatory" evidence="15">
    <location>
        <begin position="734"/>
        <end position="845"/>
    </location>
</feature>
<dbReference type="Gene3D" id="3.30.450.20">
    <property type="entry name" value="PAS domain"/>
    <property type="match status" value="1"/>
</dbReference>
<dbReference type="Pfam" id="PF07536">
    <property type="entry name" value="HWE_HK"/>
    <property type="match status" value="1"/>
</dbReference>
<dbReference type="EC" id="2.7.13.3" evidence="2"/>
<dbReference type="InterPro" id="IPR001789">
    <property type="entry name" value="Sig_transdc_resp-reg_receiver"/>
</dbReference>
<name>A0A916YAM3_9SPHN</name>
<comment type="caution">
    <text evidence="16">The sequence shown here is derived from an EMBL/GenBank/DDBJ whole genome shotgun (WGS) entry which is preliminary data.</text>
</comment>
<proteinExistence type="predicted"/>
<evidence type="ECO:0000256" key="12">
    <source>
        <dbReference type="PROSITE-ProRule" id="PRU00169"/>
    </source>
</evidence>
<dbReference type="PRINTS" id="PR01033">
    <property type="entry name" value="PHYTOCHROME"/>
</dbReference>
<dbReference type="PIRSF" id="PIRSF036397">
    <property type="entry name" value="Bactrphtchrm_rec"/>
    <property type="match status" value="1"/>
</dbReference>
<evidence type="ECO:0000256" key="9">
    <source>
        <dbReference type="ARBA" id="ARBA00022840"/>
    </source>
</evidence>
<dbReference type="Gene3D" id="3.30.565.10">
    <property type="entry name" value="Histidine kinase-like ATPase, C-terminal domain"/>
    <property type="match status" value="1"/>
</dbReference>
<dbReference type="Gene3D" id="3.40.50.2300">
    <property type="match status" value="1"/>
</dbReference>
<dbReference type="SUPFAM" id="SSF55785">
    <property type="entry name" value="PYP-like sensor domain (PAS domain)"/>
    <property type="match status" value="1"/>
</dbReference>
<keyword evidence="5" id="KW-0716">Sensory transduction</keyword>
<dbReference type="InterPro" id="IPR029016">
    <property type="entry name" value="GAF-like_dom_sf"/>
</dbReference>
<evidence type="ECO:0000256" key="7">
    <source>
        <dbReference type="ARBA" id="ARBA00022741"/>
    </source>
</evidence>
<dbReference type="InterPro" id="IPR016132">
    <property type="entry name" value="Phyto_chromo_attachment"/>
</dbReference>
<dbReference type="GO" id="GO:0000160">
    <property type="term" value="P:phosphorelay signal transduction system"/>
    <property type="evidence" value="ECO:0007669"/>
    <property type="project" value="InterPro"/>
</dbReference>
<evidence type="ECO:0000256" key="2">
    <source>
        <dbReference type="ARBA" id="ARBA00012438"/>
    </source>
</evidence>
<evidence type="ECO:0000256" key="5">
    <source>
        <dbReference type="ARBA" id="ARBA00022606"/>
    </source>
</evidence>
<feature type="domain" description="Phytochrome chromophore attachment site" evidence="14">
    <location>
        <begin position="145"/>
        <end position="300"/>
    </location>
</feature>
<protein>
    <recommendedName>
        <fullName evidence="2">histidine kinase</fullName>
        <ecNumber evidence="2">2.7.13.3</ecNumber>
    </recommendedName>
</protein>
<evidence type="ECO:0000259" key="15">
    <source>
        <dbReference type="PROSITE" id="PS50110"/>
    </source>
</evidence>
<dbReference type="InterPro" id="IPR035965">
    <property type="entry name" value="PAS-like_dom_sf"/>
</dbReference>
<reference evidence="16 17" key="1">
    <citation type="journal article" date="2014" name="Int. J. Syst. Evol. Microbiol.">
        <title>Complete genome sequence of Corynebacterium casei LMG S-19264T (=DSM 44701T), isolated from a smear-ripened cheese.</title>
        <authorList>
            <consortium name="US DOE Joint Genome Institute (JGI-PGF)"/>
            <person name="Walter F."/>
            <person name="Albersmeier A."/>
            <person name="Kalinowski J."/>
            <person name="Ruckert C."/>
        </authorList>
    </citation>
    <scope>NUCLEOTIDE SEQUENCE [LARGE SCALE GENOMIC DNA]</scope>
    <source>
        <strain evidence="16 17">CGMCC 1.15358</strain>
    </source>
</reference>
<dbReference type="PANTHER" id="PTHR41523">
    <property type="entry name" value="TWO-COMPONENT SYSTEM SENSOR PROTEIN"/>
    <property type="match status" value="1"/>
</dbReference>
<keyword evidence="3" id="KW-0600">Photoreceptor protein</keyword>
<comment type="catalytic activity">
    <reaction evidence="1">
        <text>ATP + protein L-histidine = ADP + protein N-phospho-L-histidine.</text>
        <dbReference type="EC" id="2.7.13.3"/>
    </reaction>
</comment>
<gene>
    <name evidence="16" type="ORF">GCM10010989_08220</name>
</gene>
<keyword evidence="13" id="KW-0175">Coiled coil</keyword>
<dbReference type="SMART" id="SM00448">
    <property type="entry name" value="REC"/>
    <property type="match status" value="1"/>
</dbReference>
<keyword evidence="11" id="KW-0675">Receptor</keyword>
<dbReference type="PROSITE" id="PS50110">
    <property type="entry name" value="RESPONSE_REGULATORY"/>
    <property type="match status" value="1"/>
</dbReference>
<dbReference type="PANTHER" id="PTHR41523:SF8">
    <property type="entry name" value="ETHYLENE RESPONSE SENSOR PROTEIN"/>
    <property type="match status" value="1"/>
</dbReference>
<accession>A0A916YAM3</accession>
<evidence type="ECO:0000259" key="14">
    <source>
        <dbReference type="PROSITE" id="PS50046"/>
    </source>
</evidence>
<dbReference type="SMART" id="SM00065">
    <property type="entry name" value="GAF"/>
    <property type="match status" value="1"/>
</dbReference>
<dbReference type="AlphaFoldDB" id="A0A916YAM3"/>
<evidence type="ECO:0000313" key="17">
    <source>
        <dbReference type="Proteomes" id="UP000598997"/>
    </source>
</evidence>
<dbReference type="GO" id="GO:0005524">
    <property type="term" value="F:ATP binding"/>
    <property type="evidence" value="ECO:0007669"/>
    <property type="project" value="UniProtKB-KW"/>
</dbReference>
<evidence type="ECO:0000256" key="6">
    <source>
        <dbReference type="ARBA" id="ARBA00022679"/>
    </source>
</evidence>
<dbReference type="InterPro" id="IPR009219">
    <property type="entry name" value="Bactrphtchr_CheY"/>
</dbReference>
<dbReference type="GO" id="GO:0006355">
    <property type="term" value="P:regulation of DNA-templated transcription"/>
    <property type="evidence" value="ECO:0007669"/>
    <property type="project" value="InterPro"/>
</dbReference>
<feature type="coiled-coil region" evidence="13">
    <location>
        <begin position="307"/>
        <end position="334"/>
    </location>
</feature>
<evidence type="ECO:0000256" key="10">
    <source>
        <dbReference type="ARBA" id="ARBA00022991"/>
    </source>
</evidence>
<keyword evidence="8 16" id="KW-0418">Kinase</keyword>
<dbReference type="SUPFAM" id="SSF55781">
    <property type="entry name" value="GAF domain-like"/>
    <property type="match status" value="2"/>
</dbReference>
<dbReference type="Gene3D" id="3.30.450.270">
    <property type="match status" value="1"/>
</dbReference>
<keyword evidence="4 12" id="KW-0597">Phosphoprotein</keyword>
<feature type="modified residue" description="4-aspartylphosphate" evidence="12">
    <location>
        <position position="784"/>
    </location>
</feature>
<keyword evidence="9" id="KW-0067">ATP-binding</keyword>
<dbReference type="InterPro" id="IPR013515">
    <property type="entry name" value="Phytochrome_cen-reg"/>
</dbReference>
<evidence type="ECO:0000256" key="11">
    <source>
        <dbReference type="ARBA" id="ARBA00023170"/>
    </source>
</evidence>
<dbReference type="InterPro" id="IPR013654">
    <property type="entry name" value="PAS_2"/>
</dbReference>
<dbReference type="Pfam" id="PF01590">
    <property type="entry name" value="GAF"/>
    <property type="match status" value="1"/>
</dbReference>
<dbReference type="PROSITE" id="PS50046">
    <property type="entry name" value="PHYTOCHROME_2"/>
    <property type="match status" value="1"/>
</dbReference>
<dbReference type="InterPro" id="IPR003018">
    <property type="entry name" value="GAF"/>
</dbReference>
<evidence type="ECO:0000256" key="13">
    <source>
        <dbReference type="SAM" id="Coils"/>
    </source>
</evidence>
<evidence type="ECO:0000313" key="16">
    <source>
        <dbReference type="EMBL" id="GGD36481.1"/>
    </source>
</evidence>
<organism evidence="16 17">
    <name type="scientific">Croceicoccus pelagius</name>
    <dbReference type="NCBI Taxonomy" id="1703341"/>
    <lineage>
        <taxon>Bacteria</taxon>
        <taxon>Pseudomonadati</taxon>
        <taxon>Pseudomonadota</taxon>
        <taxon>Alphaproteobacteria</taxon>
        <taxon>Sphingomonadales</taxon>
        <taxon>Erythrobacteraceae</taxon>
        <taxon>Croceicoccus</taxon>
    </lineage>
</organism>
<sequence length="855" mass="94299">MNRPETGMDAVDLTNCDREPIHIPGNIQPIGFLIAVGADWMIQRAANTEPYLGIEPIGLLGRPLHDIFLPHALNSLRARVGSLRGDDAVERLFSVKLISDAKSFDVAIHFSGRSIIIECETARGDEIEVSSLVRSMITRIQSTETIENILREGARQVRLLTGFDRVMVYRFGHTGSGEVVAEALEPGIDSFLGLNFPASDIPKQARQLYLRNVFRIIADVNDEPKAIEPVTQTEPLDLSLSLFRAVSPIHVEYLKNMGVRASLSISIIIDGKLWGLFACHHYSPRLPSFAERSAAELFGQMFSLVLESRLRSEINAYEEKARRVADRLMAAAARDTDRLTDAQWMGDLVLDAIPADGVGVFVEDKISLSGLTPNEDQFRRLANVLNRGEASQIFTTNRISEILPEAEEYSSRAAGLLAVPISRRPRDYVVLFRGERLRSVRWAGNQEKEIEYGPNGARLTPRKSFEEWSELVRGEAVPFSEAEMRVADTLRSTLLEVVLRLTEAASEDRRRASEQQKLLISELNHRVRNILALIRALVGQTSREVDDVGAFINTLDSRIQSLARAHDQLTADQWGPARLEDLIATEAKAYFQEERQSVRMNGPDIAIMPDAFTVLALVIHELVTNAAKYGALSDSGSVDVNWDVGEDGALTIDWREIGGPAVMPPKRRGFGTTVIDNSIPHELGGEAQTFYKTAGFEGRFVIPGRYVVRSRGKEIHKAVPANKAGGEALITGKHVLLVEDSALIALDAEDSLRELGAAEVYLAANNGNAAKVLEERQIDLAVLDFNLGRENSSPTAEKLMNAGIPFIFASGYGGEDVMPERFQHVPMIVKPYGTEQMGQALAELAVQKNPEAGSD</sequence>
<keyword evidence="17" id="KW-1185">Reference proteome</keyword>
<dbReference type="SMART" id="SM00911">
    <property type="entry name" value="HWE_HK"/>
    <property type="match status" value="1"/>
</dbReference>
<keyword evidence="10" id="KW-0157">Chromophore</keyword>
<dbReference type="GO" id="GO:0009584">
    <property type="term" value="P:detection of visible light"/>
    <property type="evidence" value="ECO:0007669"/>
    <property type="project" value="InterPro"/>
</dbReference>
<dbReference type="InterPro" id="IPR043150">
    <property type="entry name" value="Phytochrome_PHY_sf"/>
</dbReference>
<dbReference type="Proteomes" id="UP000598997">
    <property type="component" value="Unassembled WGS sequence"/>
</dbReference>
<dbReference type="Gene3D" id="3.30.450.40">
    <property type="match status" value="1"/>
</dbReference>
<dbReference type="InterPro" id="IPR011102">
    <property type="entry name" value="Sig_transdc_His_kinase_HWE"/>
</dbReference>
<evidence type="ECO:0000256" key="8">
    <source>
        <dbReference type="ARBA" id="ARBA00022777"/>
    </source>
</evidence>
<keyword evidence="7" id="KW-0547">Nucleotide-binding</keyword>
<dbReference type="GO" id="GO:0009881">
    <property type="term" value="F:photoreceptor activity"/>
    <property type="evidence" value="ECO:0007669"/>
    <property type="project" value="UniProtKB-KW"/>
</dbReference>
<dbReference type="Pfam" id="PF08446">
    <property type="entry name" value="PAS_2"/>
    <property type="match status" value="1"/>
</dbReference>
<dbReference type="EMBL" id="BMIO01000002">
    <property type="protein sequence ID" value="GGD36481.1"/>
    <property type="molecule type" value="Genomic_DNA"/>
</dbReference>
<evidence type="ECO:0000256" key="3">
    <source>
        <dbReference type="ARBA" id="ARBA00022543"/>
    </source>
</evidence>
<dbReference type="InterPro" id="IPR001294">
    <property type="entry name" value="Phytochrome"/>
</dbReference>
<evidence type="ECO:0000256" key="4">
    <source>
        <dbReference type="ARBA" id="ARBA00022553"/>
    </source>
</evidence>
<dbReference type="Pfam" id="PF00360">
    <property type="entry name" value="PHY"/>
    <property type="match status" value="1"/>
</dbReference>
<dbReference type="InterPro" id="IPR036890">
    <property type="entry name" value="HATPase_C_sf"/>
</dbReference>
<evidence type="ECO:0000256" key="1">
    <source>
        <dbReference type="ARBA" id="ARBA00000085"/>
    </source>
</evidence>
<dbReference type="SUPFAM" id="SSF52172">
    <property type="entry name" value="CheY-like"/>
    <property type="match status" value="1"/>
</dbReference>
<dbReference type="GO" id="GO:0004673">
    <property type="term" value="F:protein histidine kinase activity"/>
    <property type="evidence" value="ECO:0007669"/>
    <property type="project" value="UniProtKB-EC"/>
</dbReference>
<dbReference type="InterPro" id="IPR011006">
    <property type="entry name" value="CheY-like_superfamily"/>
</dbReference>
<keyword evidence="6" id="KW-0808">Transferase</keyword>